<dbReference type="InterPro" id="IPR045079">
    <property type="entry name" value="Oxoprolinase-like"/>
</dbReference>
<organism evidence="3 4">
    <name type="scientific">Rhodocista pekingensis</name>
    <dbReference type="NCBI Taxonomy" id="201185"/>
    <lineage>
        <taxon>Bacteria</taxon>
        <taxon>Pseudomonadati</taxon>
        <taxon>Pseudomonadota</taxon>
        <taxon>Alphaproteobacteria</taxon>
        <taxon>Rhodospirillales</taxon>
        <taxon>Azospirillaceae</taxon>
        <taxon>Rhodocista</taxon>
    </lineage>
</organism>
<dbReference type="InterPro" id="IPR008040">
    <property type="entry name" value="Hydant_A_N"/>
</dbReference>
<dbReference type="PANTHER" id="PTHR11365:SF10">
    <property type="entry name" value="HYDANTOINASE_OXOPROLINASE"/>
    <property type="match status" value="1"/>
</dbReference>
<evidence type="ECO:0000259" key="2">
    <source>
        <dbReference type="Pfam" id="PF05378"/>
    </source>
</evidence>
<dbReference type="Gene3D" id="3.30.420.40">
    <property type="match status" value="1"/>
</dbReference>
<evidence type="ECO:0000259" key="1">
    <source>
        <dbReference type="Pfam" id="PF01968"/>
    </source>
</evidence>
<sequence>MRIGVDVGGTNTDAVLMDGRRVVATYKSPTTADVGSGIVAAIRAVLDASGLGPESIKAVMIGTTHFTNAFVERKRLLPVGIIRIALPAGKGLPPLMDWPEDLKAGVGGDVALVGGGREFDGRPIAPLDEAAVAEAARRFRAKGLTAVAISSIFAPVSPDMEERAAAIVREQHPDALITLSGSIGRIGMLERENATIMNASLAEMARHVVASFHAALAELKLDCPFFVSQNDGTLMNAETVARFPVLTFASGPTNSMRGAAYLSGLTDALVIDIGGTTSDVGMLVKGFPRESSVAVDIGGVRTNFRMPDILSIGLGGGSHVRPEQGPVDGSGEVSVRVGPDSVGYRLPQEARVFGGEVLTTSDIAVAAGLARMGDPSRVAGLDRRLVTAAQAEIRRLLSGAIDRMKTSATDLPVVLVGGGAILVDGTLPGAARIVRPENGGVANAIGAAIAQIGGEVDRVYSYQELGREAAIAKAKEEAAAIAIRAGAAPGSIDIRDLEEVPLAYLPGGAVRIRAKAVGDMAGI</sequence>
<dbReference type="Pfam" id="PF05378">
    <property type="entry name" value="Hydant_A_N"/>
    <property type="match status" value="1"/>
</dbReference>
<dbReference type="SUPFAM" id="SSF53067">
    <property type="entry name" value="Actin-like ATPase domain"/>
    <property type="match status" value="2"/>
</dbReference>
<dbReference type="EMBL" id="JBHTCM010000025">
    <property type="protein sequence ID" value="MFC7335055.1"/>
    <property type="molecule type" value="Genomic_DNA"/>
</dbReference>
<proteinExistence type="predicted"/>
<accession>A0ABW2L1J3</accession>
<dbReference type="Proteomes" id="UP001596456">
    <property type="component" value="Unassembled WGS sequence"/>
</dbReference>
<dbReference type="Pfam" id="PF01968">
    <property type="entry name" value="Hydantoinase_A"/>
    <property type="match status" value="1"/>
</dbReference>
<dbReference type="InterPro" id="IPR002821">
    <property type="entry name" value="Hydantoinase_A"/>
</dbReference>
<reference evidence="4" key="1">
    <citation type="journal article" date="2019" name="Int. J. Syst. Evol. Microbiol.">
        <title>The Global Catalogue of Microorganisms (GCM) 10K type strain sequencing project: providing services to taxonomists for standard genome sequencing and annotation.</title>
        <authorList>
            <consortium name="The Broad Institute Genomics Platform"/>
            <consortium name="The Broad Institute Genome Sequencing Center for Infectious Disease"/>
            <person name="Wu L."/>
            <person name="Ma J."/>
        </authorList>
    </citation>
    <scope>NUCLEOTIDE SEQUENCE [LARGE SCALE GENOMIC DNA]</scope>
    <source>
        <strain evidence="4">CGMCC 1.16275</strain>
    </source>
</reference>
<feature type="domain" description="Hydantoinase A/oxoprolinase" evidence="1">
    <location>
        <begin position="191"/>
        <end position="368"/>
    </location>
</feature>
<evidence type="ECO:0000313" key="3">
    <source>
        <dbReference type="EMBL" id="MFC7335055.1"/>
    </source>
</evidence>
<gene>
    <name evidence="3" type="ORF">ACFQPS_17950</name>
</gene>
<comment type="caution">
    <text evidence="3">The sequence shown here is derived from an EMBL/GenBank/DDBJ whole genome shotgun (WGS) entry which is preliminary data.</text>
</comment>
<feature type="domain" description="Hydantoinase/oxoprolinase N-terminal" evidence="2">
    <location>
        <begin position="2"/>
        <end position="170"/>
    </location>
</feature>
<dbReference type="PANTHER" id="PTHR11365">
    <property type="entry name" value="5-OXOPROLINASE RELATED"/>
    <property type="match status" value="1"/>
</dbReference>
<evidence type="ECO:0000313" key="4">
    <source>
        <dbReference type="Proteomes" id="UP001596456"/>
    </source>
</evidence>
<dbReference type="RefSeq" id="WP_377360594.1">
    <property type="nucleotide sequence ID" value="NZ_JBHTCM010000025.1"/>
</dbReference>
<name>A0ABW2L1J3_9PROT</name>
<protein>
    <submittedName>
        <fullName evidence="3">Hydantoinase/oxoprolinase N-terminal domain-containing protein</fullName>
    </submittedName>
</protein>
<dbReference type="InterPro" id="IPR043129">
    <property type="entry name" value="ATPase_NBD"/>
</dbReference>
<keyword evidence="4" id="KW-1185">Reference proteome</keyword>